<dbReference type="PANTHER" id="PTHR12161:SF16">
    <property type="entry name" value="REGULATOR OF VPS4 ACTIVITY IN THE MVB PATHWAY PROTEIN"/>
    <property type="match status" value="1"/>
</dbReference>
<feature type="region of interest" description="Disordered" evidence="2">
    <location>
        <begin position="367"/>
        <end position="452"/>
    </location>
</feature>
<protein>
    <recommendedName>
        <fullName evidence="5">Regulator of Vps4 activity in the MVB pathway protein</fullName>
    </recommendedName>
</protein>
<keyword evidence="4" id="KW-1185">Reference proteome</keyword>
<comment type="caution">
    <text evidence="3">The sequence shown here is derived from an EMBL/GenBank/DDBJ whole genome shotgun (WGS) entry which is preliminary data.</text>
</comment>
<feature type="region of interest" description="Disordered" evidence="2">
    <location>
        <begin position="188"/>
        <end position="236"/>
    </location>
</feature>
<evidence type="ECO:0000256" key="2">
    <source>
        <dbReference type="SAM" id="MobiDB-lite"/>
    </source>
</evidence>
<reference evidence="3 4" key="1">
    <citation type="journal article" date="2020" name="Nat. Commun.">
        <title>Genome of Tripterygium wilfordii and identification of cytochrome P450 involved in triptolide biosynthesis.</title>
        <authorList>
            <person name="Tu L."/>
            <person name="Su P."/>
            <person name="Zhang Z."/>
            <person name="Gao L."/>
            <person name="Wang J."/>
            <person name="Hu T."/>
            <person name="Zhou J."/>
            <person name="Zhang Y."/>
            <person name="Zhao Y."/>
            <person name="Liu Y."/>
            <person name="Song Y."/>
            <person name="Tong Y."/>
            <person name="Lu Y."/>
            <person name="Yang J."/>
            <person name="Xu C."/>
            <person name="Jia M."/>
            <person name="Peters R.J."/>
            <person name="Huang L."/>
            <person name="Gao W."/>
        </authorList>
    </citation>
    <scope>NUCLEOTIDE SEQUENCE [LARGE SCALE GENOMIC DNA]</scope>
    <source>
        <strain evidence="4">cv. XIE 37</strain>
        <tissue evidence="3">Leaf</tissue>
    </source>
</reference>
<dbReference type="OrthoDB" id="29853at2759"/>
<organism evidence="3 4">
    <name type="scientific">Tripterygium wilfordii</name>
    <name type="common">Thunder God vine</name>
    <dbReference type="NCBI Taxonomy" id="458696"/>
    <lineage>
        <taxon>Eukaryota</taxon>
        <taxon>Viridiplantae</taxon>
        <taxon>Streptophyta</taxon>
        <taxon>Embryophyta</taxon>
        <taxon>Tracheophyta</taxon>
        <taxon>Spermatophyta</taxon>
        <taxon>Magnoliopsida</taxon>
        <taxon>eudicotyledons</taxon>
        <taxon>Gunneridae</taxon>
        <taxon>Pentapetalae</taxon>
        <taxon>rosids</taxon>
        <taxon>fabids</taxon>
        <taxon>Celastrales</taxon>
        <taxon>Celastraceae</taxon>
        <taxon>Tripterygium</taxon>
    </lineage>
</organism>
<gene>
    <name evidence="3" type="ORF">HS088_TW07G00860</name>
</gene>
<dbReference type="EMBL" id="JAAARO010000007">
    <property type="protein sequence ID" value="KAF5745277.1"/>
    <property type="molecule type" value="Genomic_DNA"/>
</dbReference>
<dbReference type="AlphaFoldDB" id="A0A7J7DFY2"/>
<feature type="compositionally biased region" description="Polar residues" evidence="2">
    <location>
        <begin position="417"/>
        <end position="435"/>
    </location>
</feature>
<dbReference type="FunFam" id="1.20.1260.60:FF:000002">
    <property type="entry name" value="Vacuolar protein sorting-associated protein IST1"/>
    <property type="match status" value="1"/>
</dbReference>
<dbReference type="Gene3D" id="1.20.1260.60">
    <property type="entry name" value="Vacuolar protein sorting-associated protein Ist1"/>
    <property type="match status" value="1"/>
</dbReference>
<dbReference type="InParanoid" id="A0A7J7DFY2"/>
<evidence type="ECO:0000313" key="4">
    <source>
        <dbReference type="Proteomes" id="UP000593562"/>
    </source>
</evidence>
<feature type="compositionally biased region" description="Polar residues" evidence="2">
    <location>
        <begin position="201"/>
        <end position="228"/>
    </location>
</feature>
<accession>A0A7J7DFY2</accession>
<proteinExistence type="inferred from homology"/>
<feature type="region of interest" description="Disordered" evidence="2">
    <location>
        <begin position="273"/>
        <end position="325"/>
    </location>
</feature>
<sequence length="452" mass="50837">MGKKLDALLGRSFKAYKFNALVNLALSRLAVLKNQRQVRYDQARSDVVKLLEIGHHERALLRVEQVIKERNTLDVYTMMESYCSLLIERVSLIEQERVCPDELKEAIASLLYASSRCGDFPELQELRAVFTTRYGKEFVYSAIELRNNCRVNLKMMQKLSTRQPGLENRMMLLKEIASEKRITLQLDEASSVSTEEKLGENKNQNRPNKYRSTNSGSSKLGDDLQNSPEALLNDGFSDSMKTRKTYRDVADAAQAAFESAAYAAEAARAAVELSRTDNDSDDQNSPNNRRKNAFDRDESFRVESNQENGVIQNKNQAGQEDKPAAVVKRTMSTSSSDSAQENVKETIMSPEVDVVAKLLEKEIVFDESDDEVQQSKNSSSVKDGGGLVKSSATIHHPSHEQNPTNIEAVQMVESEAGQHQSHATEYSGMKNIQPSNKEKRPFSLRTRKTPRN</sequence>
<dbReference type="InterPro" id="IPR005061">
    <property type="entry name" value="Ist1"/>
</dbReference>
<dbReference type="PANTHER" id="PTHR12161">
    <property type="entry name" value="IST1 FAMILY MEMBER"/>
    <property type="match status" value="1"/>
</dbReference>
<dbReference type="Proteomes" id="UP000593562">
    <property type="component" value="Unassembled WGS sequence"/>
</dbReference>
<evidence type="ECO:0008006" key="5">
    <source>
        <dbReference type="Google" id="ProtNLM"/>
    </source>
</evidence>
<evidence type="ECO:0000313" key="3">
    <source>
        <dbReference type="EMBL" id="KAF5745277.1"/>
    </source>
</evidence>
<dbReference type="FunCoup" id="A0A7J7DFY2">
    <property type="interactions" value="880"/>
</dbReference>
<feature type="compositionally biased region" description="Polar residues" evidence="2">
    <location>
        <begin position="302"/>
        <end position="318"/>
    </location>
</feature>
<feature type="compositionally biased region" description="Basic and acidic residues" evidence="2">
    <location>
        <begin position="292"/>
        <end position="301"/>
    </location>
</feature>
<evidence type="ECO:0000256" key="1">
    <source>
        <dbReference type="ARBA" id="ARBA00005536"/>
    </source>
</evidence>
<dbReference type="InterPro" id="IPR042277">
    <property type="entry name" value="IST1-like"/>
</dbReference>
<dbReference type="Pfam" id="PF03398">
    <property type="entry name" value="Ist1"/>
    <property type="match status" value="1"/>
</dbReference>
<dbReference type="GO" id="GO:0015031">
    <property type="term" value="P:protein transport"/>
    <property type="evidence" value="ECO:0007669"/>
    <property type="project" value="InterPro"/>
</dbReference>
<comment type="similarity">
    <text evidence="1">Belongs to the IST1 family.</text>
</comment>
<name>A0A7J7DFY2_TRIWF</name>